<evidence type="ECO:0000313" key="2">
    <source>
        <dbReference type="Proteomes" id="UP000076842"/>
    </source>
</evidence>
<evidence type="ECO:0000313" key="1">
    <source>
        <dbReference type="EMBL" id="KZT52034.1"/>
    </source>
</evidence>
<keyword evidence="2" id="KW-1185">Reference proteome</keyword>
<protein>
    <submittedName>
        <fullName evidence="1">Uncharacterized protein</fullName>
    </submittedName>
</protein>
<proteinExistence type="predicted"/>
<accession>A0A165D4A7</accession>
<dbReference type="InParanoid" id="A0A165D4A7"/>
<reference evidence="1 2" key="1">
    <citation type="journal article" date="2016" name="Mol. Biol. Evol.">
        <title>Comparative Genomics of Early-Diverging Mushroom-Forming Fungi Provides Insights into the Origins of Lignocellulose Decay Capabilities.</title>
        <authorList>
            <person name="Nagy L.G."/>
            <person name="Riley R."/>
            <person name="Tritt A."/>
            <person name="Adam C."/>
            <person name="Daum C."/>
            <person name="Floudas D."/>
            <person name="Sun H."/>
            <person name="Yadav J.S."/>
            <person name="Pangilinan J."/>
            <person name="Larsson K.H."/>
            <person name="Matsuura K."/>
            <person name="Barry K."/>
            <person name="Labutti K."/>
            <person name="Kuo R."/>
            <person name="Ohm R.A."/>
            <person name="Bhattacharya S.S."/>
            <person name="Shirouzu T."/>
            <person name="Yoshinaga Y."/>
            <person name="Martin F.M."/>
            <person name="Grigoriev I.V."/>
            <person name="Hibbett D.S."/>
        </authorList>
    </citation>
    <scope>NUCLEOTIDE SEQUENCE [LARGE SCALE GENOMIC DNA]</scope>
    <source>
        <strain evidence="1 2">HHB12733</strain>
    </source>
</reference>
<name>A0A165D4A7_9BASI</name>
<dbReference type="AlphaFoldDB" id="A0A165D4A7"/>
<organism evidence="1 2">
    <name type="scientific">Calocera cornea HHB12733</name>
    <dbReference type="NCBI Taxonomy" id="1353952"/>
    <lineage>
        <taxon>Eukaryota</taxon>
        <taxon>Fungi</taxon>
        <taxon>Dikarya</taxon>
        <taxon>Basidiomycota</taxon>
        <taxon>Agaricomycotina</taxon>
        <taxon>Dacrymycetes</taxon>
        <taxon>Dacrymycetales</taxon>
        <taxon>Dacrymycetaceae</taxon>
        <taxon>Calocera</taxon>
    </lineage>
</organism>
<gene>
    <name evidence="1" type="ORF">CALCODRAFT_531935</name>
</gene>
<dbReference type="Proteomes" id="UP000076842">
    <property type="component" value="Unassembled WGS sequence"/>
</dbReference>
<sequence length="184" mass="20902">MDYFPAFEVNALYLLIQRDVGSTVPIGSYDYIIYVALAVSASDIRILVQDEAGIYTFVARNDLLAHKATYALKIGYPNPTWRMQIENAFCKLRTTPQSNTLEGRIAAVLHYYLYDEEDVDNGTGLAHAILFWLHPSGQVLGLCRSELEGGKRDKSWKIDELYFIELANQPICLREQSLSQYGIR</sequence>
<dbReference type="EMBL" id="KV424081">
    <property type="protein sequence ID" value="KZT52034.1"/>
    <property type="molecule type" value="Genomic_DNA"/>
</dbReference>